<organism evidence="2 3">
    <name type="scientific">Gigaspora rosea</name>
    <dbReference type="NCBI Taxonomy" id="44941"/>
    <lineage>
        <taxon>Eukaryota</taxon>
        <taxon>Fungi</taxon>
        <taxon>Fungi incertae sedis</taxon>
        <taxon>Mucoromycota</taxon>
        <taxon>Glomeromycotina</taxon>
        <taxon>Glomeromycetes</taxon>
        <taxon>Diversisporales</taxon>
        <taxon>Gigasporaceae</taxon>
        <taxon>Gigaspora</taxon>
    </lineage>
</organism>
<accession>A0A397TWX3</accession>
<keyword evidence="3" id="KW-1185">Reference proteome</keyword>
<evidence type="ECO:0000313" key="3">
    <source>
        <dbReference type="Proteomes" id="UP000266673"/>
    </source>
</evidence>
<dbReference type="EMBL" id="QKWP01003509">
    <property type="protein sequence ID" value="RIB00879.1"/>
    <property type="molecule type" value="Genomic_DNA"/>
</dbReference>
<feature type="region of interest" description="Disordered" evidence="1">
    <location>
        <begin position="1"/>
        <end position="20"/>
    </location>
</feature>
<dbReference type="Proteomes" id="UP000266673">
    <property type="component" value="Unassembled WGS sequence"/>
</dbReference>
<name>A0A397TWX3_9GLOM</name>
<evidence type="ECO:0000313" key="2">
    <source>
        <dbReference type="EMBL" id="RIB00879.1"/>
    </source>
</evidence>
<feature type="compositionally biased region" description="Basic residues" evidence="1">
    <location>
        <begin position="7"/>
        <end position="17"/>
    </location>
</feature>
<proteinExistence type="predicted"/>
<gene>
    <name evidence="2" type="ORF">C2G38_2150694</name>
</gene>
<dbReference type="OrthoDB" id="2452322at2759"/>
<protein>
    <submittedName>
        <fullName evidence="2">Uncharacterized protein</fullName>
    </submittedName>
</protein>
<reference evidence="2 3" key="1">
    <citation type="submission" date="2018-06" db="EMBL/GenBank/DDBJ databases">
        <title>Comparative genomics reveals the genomic features of Rhizophagus irregularis, R. cerebriforme, R. diaphanum and Gigaspora rosea, and their symbiotic lifestyle signature.</title>
        <authorList>
            <person name="Morin E."/>
            <person name="San Clemente H."/>
            <person name="Chen E.C.H."/>
            <person name="De La Providencia I."/>
            <person name="Hainaut M."/>
            <person name="Kuo A."/>
            <person name="Kohler A."/>
            <person name="Murat C."/>
            <person name="Tang N."/>
            <person name="Roy S."/>
            <person name="Loubradou J."/>
            <person name="Henrissat B."/>
            <person name="Grigoriev I.V."/>
            <person name="Corradi N."/>
            <person name="Roux C."/>
            <person name="Martin F.M."/>
        </authorList>
    </citation>
    <scope>NUCLEOTIDE SEQUENCE [LARGE SCALE GENOMIC DNA]</scope>
    <source>
        <strain evidence="2 3">DAOM 194757</strain>
    </source>
</reference>
<comment type="caution">
    <text evidence="2">The sequence shown here is derived from an EMBL/GenBank/DDBJ whole genome shotgun (WGS) entry which is preliminary data.</text>
</comment>
<evidence type="ECO:0000256" key="1">
    <source>
        <dbReference type="SAM" id="MobiDB-lite"/>
    </source>
</evidence>
<sequence>MAITRKQSFRANKRKSEKMHSFTINASGPTTQRLYNYLKAHENSVKKSIRLCFHSPSQLLTTLDLDEYTLDSKQQVWAAYARINENILLYGVTYDPQNKTVSAKKFDDYMTNITEIIYNGIKRISGIGMVYNIQARIYESDQSCIYIY</sequence>
<dbReference type="AlphaFoldDB" id="A0A397TWX3"/>